<evidence type="ECO:0000256" key="2">
    <source>
        <dbReference type="ARBA" id="ARBA00023015"/>
    </source>
</evidence>
<evidence type="ECO:0000256" key="1">
    <source>
        <dbReference type="ARBA" id="ARBA00004123"/>
    </source>
</evidence>
<name>N1Q747_PSEFD</name>
<dbReference type="GO" id="GO:0000981">
    <property type="term" value="F:DNA-binding transcription factor activity, RNA polymerase II-specific"/>
    <property type="evidence" value="ECO:0007669"/>
    <property type="project" value="InterPro"/>
</dbReference>
<dbReference type="PANTHER" id="PTHR31845:SF10">
    <property type="entry name" value="ZN(II)2CYS6 TRANSCRIPTION FACTOR (EUROFUNG)"/>
    <property type="match status" value="1"/>
</dbReference>
<proteinExistence type="predicted"/>
<keyword evidence="10" id="KW-1185">Reference proteome</keyword>
<dbReference type="GO" id="GO:0000976">
    <property type="term" value="F:transcription cis-regulatory region binding"/>
    <property type="evidence" value="ECO:0007669"/>
    <property type="project" value="TreeGrafter"/>
</dbReference>
<keyword evidence="6" id="KW-0175">Coiled coil</keyword>
<dbReference type="PANTHER" id="PTHR31845">
    <property type="entry name" value="FINGER DOMAIN PROTEIN, PUTATIVE-RELATED"/>
    <property type="match status" value="1"/>
</dbReference>
<dbReference type="EMBL" id="KB446555">
    <property type="protein sequence ID" value="EME87351.1"/>
    <property type="molecule type" value="Genomic_DNA"/>
</dbReference>
<keyword evidence="3" id="KW-0238">DNA-binding</keyword>
<dbReference type="OrthoDB" id="5226580at2759"/>
<feature type="coiled-coil region" evidence="6">
    <location>
        <begin position="344"/>
        <end position="397"/>
    </location>
</feature>
<comment type="subcellular location">
    <subcellularLocation>
        <location evidence="1">Nucleus</location>
    </subcellularLocation>
</comment>
<dbReference type="KEGG" id="pfj:MYCFIDRAFT_85651"/>
<accession>N1Q747</accession>
<evidence type="ECO:0000256" key="5">
    <source>
        <dbReference type="ARBA" id="ARBA00023242"/>
    </source>
</evidence>
<dbReference type="SUPFAM" id="SSF57701">
    <property type="entry name" value="Zn2/Cys6 DNA-binding domain"/>
    <property type="match status" value="1"/>
</dbReference>
<feature type="domain" description="Zn(2)-C6 fungal-type" evidence="8">
    <location>
        <begin position="36"/>
        <end position="65"/>
    </location>
</feature>
<dbReference type="RefSeq" id="XP_007920604.1">
    <property type="nucleotide sequence ID" value="XM_007922413.1"/>
</dbReference>
<keyword evidence="4" id="KW-0804">Transcription</keyword>
<dbReference type="PROSITE" id="PS00463">
    <property type="entry name" value="ZN2_CY6_FUNGAL_1"/>
    <property type="match status" value="1"/>
</dbReference>
<organism evidence="9 10">
    <name type="scientific">Pseudocercospora fijiensis (strain CIRAD86)</name>
    <name type="common">Black leaf streak disease fungus</name>
    <name type="synonym">Mycosphaerella fijiensis</name>
    <dbReference type="NCBI Taxonomy" id="383855"/>
    <lineage>
        <taxon>Eukaryota</taxon>
        <taxon>Fungi</taxon>
        <taxon>Dikarya</taxon>
        <taxon>Ascomycota</taxon>
        <taxon>Pezizomycotina</taxon>
        <taxon>Dothideomycetes</taxon>
        <taxon>Dothideomycetidae</taxon>
        <taxon>Mycosphaerellales</taxon>
        <taxon>Mycosphaerellaceae</taxon>
        <taxon>Pseudocercospora</taxon>
    </lineage>
</organism>
<evidence type="ECO:0000256" key="3">
    <source>
        <dbReference type="ARBA" id="ARBA00023125"/>
    </source>
</evidence>
<dbReference type="eggNOG" id="ENOG502SNUJ">
    <property type="taxonomic scope" value="Eukaryota"/>
</dbReference>
<gene>
    <name evidence="9" type="ORF">MYCFIDRAFT_85651</name>
</gene>
<dbReference type="Gene3D" id="4.10.240.10">
    <property type="entry name" value="Zn(2)-C6 fungal-type DNA-binding domain"/>
    <property type="match status" value="1"/>
</dbReference>
<dbReference type="HOGENOM" id="CLU_006524_5_0_1"/>
<feature type="region of interest" description="Disordered" evidence="7">
    <location>
        <begin position="68"/>
        <end position="116"/>
    </location>
</feature>
<dbReference type="InterPro" id="IPR001138">
    <property type="entry name" value="Zn2Cys6_DnaBD"/>
</dbReference>
<evidence type="ECO:0000256" key="6">
    <source>
        <dbReference type="SAM" id="Coils"/>
    </source>
</evidence>
<dbReference type="AlphaFoldDB" id="N1Q747"/>
<evidence type="ECO:0000256" key="7">
    <source>
        <dbReference type="SAM" id="MobiDB-lite"/>
    </source>
</evidence>
<evidence type="ECO:0000256" key="4">
    <source>
        <dbReference type="ARBA" id="ARBA00023163"/>
    </source>
</evidence>
<protein>
    <recommendedName>
        <fullName evidence="8">Zn(2)-C6 fungal-type domain-containing protein</fullName>
    </recommendedName>
</protein>
<evidence type="ECO:0000313" key="10">
    <source>
        <dbReference type="Proteomes" id="UP000016932"/>
    </source>
</evidence>
<evidence type="ECO:0000313" key="9">
    <source>
        <dbReference type="EMBL" id="EME87351.1"/>
    </source>
</evidence>
<dbReference type="GeneID" id="19342370"/>
<dbReference type="STRING" id="383855.N1Q747"/>
<keyword evidence="5" id="KW-0539">Nucleus</keyword>
<dbReference type="InterPro" id="IPR036864">
    <property type="entry name" value="Zn2-C6_fun-type_DNA-bd_sf"/>
</dbReference>
<dbReference type="InterPro" id="IPR051089">
    <property type="entry name" value="prtT"/>
</dbReference>
<keyword evidence="2" id="KW-0805">Transcription regulation</keyword>
<dbReference type="GO" id="GO:0008270">
    <property type="term" value="F:zinc ion binding"/>
    <property type="evidence" value="ECO:0007669"/>
    <property type="project" value="InterPro"/>
</dbReference>
<feature type="region of interest" description="Disordered" evidence="7">
    <location>
        <begin position="1"/>
        <end position="35"/>
    </location>
</feature>
<reference evidence="9 10" key="1">
    <citation type="journal article" date="2012" name="PLoS Pathog.">
        <title>Diverse lifestyles and strategies of plant pathogenesis encoded in the genomes of eighteen Dothideomycetes fungi.</title>
        <authorList>
            <person name="Ohm R.A."/>
            <person name="Feau N."/>
            <person name="Henrissat B."/>
            <person name="Schoch C.L."/>
            <person name="Horwitz B.A."/>
            <person name="Barry K.W."/>
            <person name="Condon B.J."/>
            <person name="Copeland A.C."/>
            <person name="Dhillon B."/>
            <person name="Glaser F."/>
            <person name="Hesse C.N."/>
            <person name="Kosti I."/>
            <person name="LaButti K."/>
            <person name="Lindquist E.A."/>
            <person name="Lucas S."/>
            <person name="Salamov A.A."/>
            <person name="Bradshaw R.E."/>
            <person name="Ciuffetti L."/>
            <person name="Hamelin R.C."/>
            <person name="Kema G.H.J."/>
            <person name="Lawrence C."/>
            <person name="Scott J.A."/>
            <person name="Spatafora J.W."/>
            <person name="Turgeon B.G."/>
            <person name="de Wit P.J.G.M."/>
            <person name="Zhong S."/>
            <person name="Goodwin S.B."/>
            <person name="Grigoriev I.V."/>
        </authorList>
    </citation>
    <scope>NUCLEOTIDE SEQUENCE [LARGE SCALE GENOMIC DNA]</scope>
    <source>
        <strain evidence="9 10">CIRAD86</strain>
    </source>
</reference>
<evidence type="ECO:0000259" key="8">
    <source>
        <dbReference type="PROSITE" id="PS00463"/>
    </source>
</evidence>
<dbReference type="GO" id="GO:0005634">
    <property type="term" value="C:nucleus"/>
    <property type="evidence" value="ECO:0007669"/>
    <property type="project" value="UniProtKB-SubCell"/>
</dbReference>
<dbReference type="Proteomes" id="UP000016932">
    <property type="component" value="Unassembled WGS sequence"/>
</dbReference>
<dbReference type="VEuPathDB" id="FungiDB:MYCFIDRAFT_85651"/>
<sequence length="576" mass="62946">MEAPSTPMSPVAAAMSQGKGNDGEKSKRRRQPRNSACMGCAQLKMKCIQTPNGKCERCNRMDRECVPAVPKPRKRRTQSNVGESDGIPLLEFAAPSSSPAGPPPTFDPPDLQQPAHQAERGALLARHDLSHTHSTSFTALFTRGLGNVSANEELLRGVDYNFVATSFTVFRQLTPSFPFVEIVPAADVIAMVTSRPVLTLAVCTVASAAAPEVQGRLAQAFRYTLSSKVILGSERSLDLLTGLLVLLGFHHQYMSQHHIYQQLSLLAGMAADLGLYNLWPEPPDLASALERNRAFVGCYYLCCCVSATGFDKPSPLRWTSNFRRCAEMVANSGSLPSDRGLVALLELAHAIDDTEDSLREISEQQRPIPVAFVDFQIKAATQRLKALKREHQSLSGSLVFTAATIHIHQRRIRVGEAPDHGTLIQCACAIKEYVDDVLARPPVTLHRFSIVDWSSLLEILILMARVSKPLPTATGWESGAITEMLKPGAFLDSLVSHMAAAPFNDPLSPRSETLIRLLKNASESIKRQILFKGTPSQADEGNFRPVNEQLGPHTTPRPDFLSTGVLDSTIWQTLTG</sequence>